<proteinExistence type="predicted"/>
<evidence type="ECO:0000313" key="1">
    <source>
        <dbReference type="EMBL" id="QBZ58333.1"/>
    </source>
</evidence>
<dbReference type="EMBL" id="CP034206">
    <property type="protein sequence ID" value="QBZ58333.1"/>
    <property type="molecule type" value="Genomic_DNA"/>
</dbReference>
<reference evidence="1 2" key="1">
    <citation type="journal article" date="2019" name="Mol. Biol. Evol.">
        <title>Blast fungal genomes show frequent chromosomal changes, gene gains and losses, and effector gene turnover.</title>
        <authorList>
            <person name="Gomez Luciano L.B."/>
            <person name="Jason Tsai I."/>
            <person name="Chuma I."/>
            <person name="Tosa Y."/>
            <person name="Chen Y.H."/>
            <person name="Li J.Y."/>
            <person name="Li M.Y."/>
            <person name="Jade Lu M.Y."/>
            <person name="Nakayashiki H."/>
            <person name="Li W.H."/>
        </authorList>
    </citation>
    <scope>NUCLEOTIDE SEQUENCE [LARGE SCALE GENOMIC DNA]</scope>
    <source>
        <strain evidence="1">MZ5-1-6</strain>
    </source>
</reference>
<organism evidence="1 2">
    <name type="scientific">Pyricularia oryzae</name>
    <name type="common">Rice blast fungus</name>
    <name type="synonym">Magnaporthe oryzae</name>
    <dbReference type="NCBI Taxonomy" id="318829"/>
    <lineage>
        <taxon>Eukaryota</taxon>
        <taxon>Fungi</taxon>
        <taxon>Dikarya</taxon>
        <taxon>Ascomycota</taxon>
        <taxon>Pezizomycotina</taxon>
        <taxon>Sordariomycetes</taxon>
        <taxon>Sordariomycetidae</taxon>
        <taxon>Magnaporthales</taxon>
        <taxon>Pyriculariaceae</taxon>
        <taxon>Pyricularia</taxon>
    </lineage>
</organism>
<gene>
    <name evidence="1" type="ORF">PoMZ_03284</name>
</gene>
<accession>A0A4P7N7C0</accession>
<evidence type="ECO:0000313" key="2">
    <source>
        <dbReference type="Proteomes" id="UP000294847"/>
    </source>
</evidence>
<name>A0A4P7N7C0_PYROR</name>
<dbReference type="AlphaFoldDB" id="A0A4P7N7C0"/>
<dbReference type="Proteomes" id="UP000294847">
    <property type="component" value="Chromosome 3"/>
</dbReference>
<protein>
    <submittedName>
        <fullName evidence="1">Uncharacterized protein</fullName>
    </submittedName>
</protein>
<sequence>MRDRAKEKVVQKIKDKAPKVVSKCVQKAYEKASKFRHGASGEENMPAYEAESDDYYQQAFATGCFFAAAENAVDHHNDYSHGTGDYSYGTGDYSFGTGDY</sequence>